<accession>A0A423LN50</accession>
<gene>
    <name evidence="2" type="ORF">BK671_10215</name>
</gene>
<proteinExistence type="predicted"/>
<reference evidence="2 3" key="1">
    <citation type="submission" date="2016-10" db="EMBL/GenBank/DDBJ databases">
        <title>Comparative genome analysis of multiple Pseudomonas spp. focuses on biocontrol and plant growth promoting traits.</title>
        <authorList>
            <person name="Tao X.-Y."/>
            <person name="Taylor C.G."/>
        </authorList>
    </citation>
    <scope>NUCLEOTIDE SEQUENCE [LARGE SCALE GENOMIC DNA]</scope>
    <source>
        <strain evidence="2 3">24D3</strain>
    </source>
</reference>
<evidence type="ECO:0000256" key="1">
    <source>
        <dbReference type="SAM" id="MobiDB-lite"/>
    </source>
</evidence>
<organism evidence="2 3">
    <name type="scientific">Pseudomonas fluorescens</name>
    <dbReference type="NCBI Taxonomy" id="294"/>
    <lineage>
        <taxon>Bacteria</taxon>
        <taxon>Pseudomonadati</taxon>
        <taxon>Pseudomonadota</taxon>
        <taxon>Gammaproteobacteria</taxon>
        <taxon>Pseudomonadales</taxon>
        <taxon>Pseudomonadaceae</taxon>
        <taxon>Pseudomonas</taxon>
    </lineage>
</organism>
<name>A0A423LN50_PSEFL</name>
<dbReference type="Proteomes" id="UP000285757">
    <property type="component" value="Unassembled WGS sequence"/>
</dbReference>
<sequence>MVERASGNSKPSTHAWALYNRYRPGGNNVPGTGDHPNLTLQLPPELGDPPRIDKEQAIRGVPLTVSYPYAQPYDQILLTLNGVRFTVTLQPGEQHNPLVITLTEAMLMQAGNNSRFEIRYTVISQINNPTDQRRVSKALIANVNLADTLPGDGEIEAPTFPVVNTAGAIGFNELIDGPTGLHNPVRLNLDYAHAAIGNTLELFFVGYDQLNIGGNPVPGAAYNPQPPYELLQADLTRGYYEFQVPARHHFAVCSRGSVEAHVVVKNASGASTSFKKRVNCDVKKPGDTTCPGG</sequence>
<protein>
    <submittedName>
        <fullName evidence="2">Uncharacterized protein</fullName>
    </submittedName>
</protein>
<feature type="region of interest" description="Disordered" evidence="1">
    <location>
        <begin position="27"/>
        <end position="49"/>
    </location>
</feature>
<dbReference type="RefSeq" id="WP_123532065.1">
    <property type="nucleotide sequence ID" value="NZ_MOBU01000006.1"/>
</dbReference>
<dbReference type="EMBL" id="MOBU01000006">
    <property type="protein sequence ID" value="RON69771.1"/>
    <property type="molecule type" value="Genomic_DNA"/>
</dbReference>
<evidence type="ECO:0000313" key="3">
    <source>
        <dbReference type="Proteomes" id="UP000285757"/>
    </source>
</evidence>
<comment type="caution">
    <text evidence="2">The sequence shown here is derived from an EMBL/GenBank/DDBJ whole genome shotgun (WGS) entry which is preliminary data.</text>
</comment>
<dbReference type="AlphaFoldDB" id="A0A423LN50"/>
<evidence type="ECO:0000313" key="2">
    <source>
        <dbReference type="EMBL" id="RON69771.1"/>
    </source>
</evidence>